<dbReference type="STRING" id="1454001.AW08_03488"/>
<comment type="caution">
    <text evidence="2">The sequence shown here is derived from an EMBL/GenBank/DDBJ whole genome shotgun (WGS) entry which is preliminary data.</text>
</comment>
<feature type="compositionally biased region" description="Basic and acidic residues" evidence="1">
    <location>
        <begin position="59"/>
        <end position="77"/>
    </location>
</feature>
<dbReference type="InterPro" id="IPR021973">
    <property type="entry name" value="SprA-related"/>
</dbReference>
<evidence type="ECO:0000313" key="3">
    <source>
        <dbReference type="Proteomes" id="UP000020218"/>
    </source>
</evidence>
<keyword evidence="3" id="KW-1185">Reference proteome</keyword>
<reference evidence="2" key="1">
    <citation type="submission" date="2014-02" db="EMBL/GenBank/DDBJ databases">
        <title>Expanding our view of genomic diversity in Candidatus Accumulibacter clades.</title>
        <authorList>
            <person name="Skennerton C.T."/>
            <person name="Barr J.J."/>
            <person name="Slater F.R."/>
            <person name="Bond P.L."/>
            <person name="Tyson G.W."/>
        </authorList>
    </citation>
    <scope>NUCLEOTIDE SEQUENCE [LARGE SCALE GENOMIC DNA]</scope>
</reference>
<dbReference type="AlphaFoldDB" id="A0A011NKX0"/>
<dbReference type="Proteomes" id="UP000020218">
    <property type="component" value="Unassembled WGS sequence"/>
</dbReference>
<feature type="compositionally biased region" description="Low complexity" evidence="1">
    <location>
        <begin position="1"/>
        <end position="45"/>
    </location>
</feature>
<dbReference type="Pfam" id="PF12118">
    <property type="entry name" value="SprA-related"/>
    <property type="match status" value="1"/>
</dbReference>
<sequence length="212" mass="20920">MIASLSSAASTAPSFPTRPAPVRTGAGAAAADGAPAGEATADGPPVAAASGQQKGQLSEADRQRLQSLQRSDRQVRAHEMAHVAAGGSLVRSGASFSYAIGPDGQRYAVGGEVGIDTSPGRSPEETLDKAARIRAAALAPADPSPQDRQVAAMATRMAMQASMELALRRDGAAAGTAAAADSRPAGAATVAAYAGVAATAGEAQVAAIDLFA</sequence>
<name>A0A011NKX0_9PROT</name>
<organism evidence="2 3">
    <name type="scientific">Candidatus Accumulibacter adjunctus</name>
    <dbReference type="NCBI Taxonomy" id="1454001"/>
    <lineage>
        <taxon>Bacteria</taxon>
        <taxon>Pseudomonadati</taxon>
        <taxon>Pseudomonadota</taxon>
        <taxon>Betaproteobacteria</taxon>
        <taxon>Candidatus Accumulibacter</taxon>
    </lineage>
</organism>
<proteinExistence type="predicted"/>
<dbReference type="PATRIC" id="fig|1454001.3.peg.3524"/>
<evidence type="ECO:0000256" key="1">
    <source>
        <dbReference type="SAM" id="MobiDB-lite"/>
    </source>
</evidence>
<accession>A0A011NKX0</accession>
<protein>
    <submittedName>
        <fullName evidence="2">SprA-related family protein</fullName>
    </submittedName>
</protein>
<gene>
    <name evidence="2" type="ORF">AW08_03488</name>
</gene>
<evidence type="ECO:0000313" key="2">
    <source>
        <dbReference type="EMBL" id="EXI65035.1"/>
    </source>
</evidence>
<dbReference type="EMBL" id="JFAX01000029">
    <property type="protein sequence ID" value="EXI65035.1"/>
    <property type="molecule type" value="Genomic_DNA"/>
</dbReference>
<feature type="region of interest" description="Disordered" evidence="1">
    <location>
        <begin position="1"/>
        <end position="77"/>
    </location>
</feature>